<dbReference type="InterPro" id="IPR003439">
    <property type="entry name" value="ABC_transporter-like_ATP-bd"/>
</dbReference>
<keyword evidence="1" id="KW-0677">Repeat</keyword>
<dbReference type="InterPro" id="IPR027417">
    <property type="entry name" value="P-loop_NTPase"/>
</dbReference>
<dbReference type="InterPro" id="IPR050611">
    <property type="entry name" value="ABCF"/>
</dbReference>
<dbReference type="GO" id="GO:0005524">
    <property type="term" value="F:ATP binding"/>
    <property type="evidence" value="ECO:0007669"/>
    <property type="project" value="UniProtKB-KW"/>
</dbReference>
<dbReference type="PANTHER" id="PTHR19211:SF15">
    <property type="entry name" value="ATP-BINDING CASSETTE SUB-FAMILY F MEMBER 2"/>
    <property type="match status" value="1"/>
</dbReference>
<evidence type="ECO:0000313" key="3">
    <source>
        <dbReference type="EMBL" id="KAK2117823.1"/>
    </source>
</evidence>
<dbReference type="Proteomes" id="UP001266305">
    <property type="component" value="Unassembled WGS sequence"/>
</dbReference>
<keyword evidence="3" id="KW-0067">ATP-binding</keyword>
<evidence type="ECO:0000313" key="4">
    <source>
        <dbReference type="Proteomes" id="UP001266305"/>
    </source>
</evidence>
<evidence type="ECO:0000256" key="1">
    <source>
        <dbReference type="ARBA" id="ARBA00022737"/>
    </source>
</evidence>
<keyword evidence="4" id="KW-1185">Reference proteome</keyword>
<dbReference type="Gene3D" id="3.40.50.300">
    <property type="entry name" value="P-loop containing nucleotide triphosphate hydrolases"/>
    <property type="match status" value="1"/>
</dbReference>
<accession>A0ABQ9W879</accession>
<dbReference type="PANTHER" id="PTHR19211">
    <property type="entry name" value="ATP-BINDING TRANSPORT PROTEIN-RELATED"/>
    <property type="match status" value="1"/>
</dbReference>
<evidence type="ECO:0000259" key="2">
    <source>
        <dbReference type="Pfam" id="PF00005"/>
    </source>
</evidence>
<keyword evidence="3" id="KW-0547">Nucleotide-binding</keyword>
<dbReference type="SUPFAM" id="SSF52540">
    <property type="entry name" value="P-loop containing nucleoside triphosphate hydrolases"/>
    <property type="match status" value="1"/>
</dbReference>
<dbReference type="Pfam" id="PF00005">
    <property type="entry name" value="ABC_tran"/>
    <property type="match status" value="1"/>
</dbReference>
<name>A0ABQ9W879_SAGOE</name>
<organism evidence="3 4">
    <name type="scientific">Saguinus oedipus</name>
    <name type="common">Cotton-top tamarin</name>
    <name type="synonym">Oedipomidas oedipus</name>
    <dbReference type="NCBI Taxonomy" id="9490"/>
    <lineage>
        <taxon>Eukaryota</taxon>
        <taxon>Metazoa</taxon>
        <taxon>Chordata</taxon>
        <taxon>Craniata</taxon>
        <taxon>Vertebrata</taxon>
        <taxon>Euteleostomi</taxon>
        <taxon>Mammalia</taxon>
        <taxon>Eutheria</taxon>
        <taxon>Euarchontoglires</taxon>
        <taxon>Primates</taxon>
        <taxon>Haplorrhini</taxon>
        <taxon>Platyrrhini</taxon>
        <taxon>Cebidae</taxon>
        <taxon>Callitrichinae</taxon>
        <taxon>Saguinus</taxon>
    </lineage>
</organism>
<dbReference type="EMBL" id="JASSZA010000002">
    <property type="protein sequence ID" value="KAK2117823.1"/>
    <property type="molecule type" value="Genomic_DNA"/>
</dbReference>
<protein>
    <submittedName>
        <fullName evidence="3">ATP-binding cassette sub- F member 2</fullName>
    </submittedName>
</protein>
<comment type="caution">
    <text evidence="3">The sequence shown here is derived from an EMBL/GenBank/DDBJ whole genome shotgun (WGS) entry which is preliminary data.</text>
</comment>
<gene>
    <name evidence="3" type="primary">ABCF2_2</name>
    <name evidence="3" type="ORF">P7K49_004710</name>
</gene>
<reference evidence="3 4" key="1">
    <citation type="submission" date="2023-05" db="EMBL/GenBank/DDBJ databases">
        <title>B98-5 Cell Line De Novo Hybrid Assembly: An Optical Mapping Approach.</title>
        <authorList>
            <person name="Kananen K."/>
            <person name="Auerbach J.A."/>
            <person name="Kautto E."/>
            <person name="Blachly J.S."/>
        </authorList>
    </citation>
    <scope>NUCLEOTIDE SEQUENCE [LARGE SCALE GENOMIC DNA]</scope>
    <source>
        <strain evidence="3">B95-8</strain>
        <tissue evidence="3">Cell line</tissue>
    </source>
</reference>
<sequence>MSIGRYHQHLQEKLELDLSPLGYMMKCYPEIKEKEEMREIVGRYGLTGKQQVSSIQNLSDGQKCRVCLAWLAWQNPHMLFLNEATNHLDIEIIDTLADAISEFQGGMMLVSHDFRLNQQVAQEIWVCEKQTMSKLVDEEPQFTKRTYNV</sequence>
<feature type="domain" description="ABC transporter" evidence="2">
    <location>
        <begin position="19"/>
        <end position="86"/>
    </location>
</feature>
<proteinExistence type="predicted"/>